<keyword evidence="5 10" id="KW-0812">Transmembrane</keyword>
<keyword evidence="7 10" id="KW-1133">Transmembrane helix</keyword>
<feature type="domain" description="K+ potassium transporter integral membrane" evidence="11">
    <location>
        <begin position="47"/>
        <end position="530"/>
    </location>
</feature>
<organism evidence="13 14">
    <name type="scientific">Panicum virgatum</name>
    <name type="common">Blackwell switchgrass</name>
    <dbReference type="NCBI Taxonomy" id="38727"/>
    <lineage>
        <taxon>Eukaryota</taxon>
        <taxon>Viridiplantae</taxon>
        <taxon>Streptophyta</taxon>
        <taxon>Embryophyta</taxon>
        <taxon>Tracheophyta</taxon>
        <taxon>Spermatophyta</taxon>
        <taxon>Magnoliopsida</taxon>
        <taxon>Liliopsida</taxon>
        <taxon>Poales</taxon>
        <taxon>Poaceae</taxon>
        <taxon>PACMAD clade</taxon>
        <taxon>Panicoideae</taxon>
        <taxon>Panicodae</taxon>
        <taxon>Paniceae</taxon>
        <taxon>Panicinae</taxon>
        <taxon>Panicum</taxon>
        <taxon>Panicum sect. Hiantes</taxon>
    </lineage>
</organism>
<dbReference type="EMBL" id="CM029038">
    <property type="protein sequence ID" value="KAG2651252.1"/>
    <property type="molecule type" value="Genomic_DNA"/>
</dbReference>
<dbReference type="InterPro" id="IPR053951">
    <property type="entry name" value="K_trans_N"/>
</dbReference>
<gene>
    <name evidence="13" type="ORF">PVAP13_1NG274500</name>
</gene>
<evidence type="ECO:0000256" key="6">
    <source>
        <dbReference type="ARBA" id="ARBA00022958"/>
    </source>
</evidence>
<feature type="transmembrane region" description="Helical" evidence="10">
    <location>
        <begin position="355"/>
        <end position="382"/>
    </location>
</feature>
<evidence type="ECO:0000313" key="14">
    <source>
        <dbReference type="Proteomes" id="UP000823388"/>
    </source>
</evidence>
<feature type="transmembrane region" description="Helical" evidence="10">
    <location>
        <begin position="466"/>
        <end position="487"/>
    </location>
</feature>
<comment type="subcellular location">
    <subcellularLocation>
        <location evidence="1 10">Membrane</location>
        <topology evidence="1 10">Multi-pass membrane protein</topology>
    </subcellularLocation>
</comment>
<feature type="transmembrane region" description="Helical" evidence="10">
    <location>
        <begin position="315"/>
        <end position="335"/>
    </location>
</feature>
<dbReference type="Pfam" id="PF02705">
    <property type="entry name" value="K_trans"/>
    <property type="match status" value="1"/>
</dbReference>
<evidence type="ECO:0000256" key="4">
    <source>
        <dbReference type="ARBA" id="ARBA00022538"/>
    </source>
</evidence>
<name>A0A8T0WQ59_PANVG</name>
<evidence type="ECO:0000256" key="1">
    <source>
        <dbReference type="ARBA" id="ARBA00004141"/>
    </source>
</evidence>
<comment type="similarity">
    <text evidence="2 10">Belongs to the HAK/KUP transporter (TC 2.A.72.3) family.</text>
</comment>
<dbReference type="InterPro" id="IPR003855">
    <property type="entry name" value="K+_transporter"/>
</dbReference>
<comment type="caution">
    <text evidence="13">The sequence shown here is derived from an EMBL/GenBank/DDBJ whole genome shotgun (WGS) entry which is preliminary data.</text>
</comment>
<feature type="transmembrane region" description="Helical" evidence="10">
    <location>
        <begin position="284"/>
        <end position="303"/>
    </location>
</feature>
<dbReference type="NCBIfam" id="TIGR00794">
    <property type="entry name" value="kup"/>
    <property type="match status" value="1"/>
</dbReference>
<dbReference type="GO" id="GO:0015079">
    <property type="term" value="F:potassium ion transmembrane transporter activity"/>
    <property type="evidence" value="ECO:0007669"/>
    <property type="project" value="UniProtKB-UniRule"/>
</dbReference>
<keyword evidence="8 10" id="KW-0406">Ion transport</keyword>
<feature type="transmembrane region" description="Helical" evidence="10">
    <location>
        <begin position="412"/>
        <end position="430"/>
    </location>
</feature>
<evidence type="ECO:0000256" key="5">
    <source>
        <dbReference type="ARBA" id="ARBA00022692"/>
    </source>
</evidence>
<keyword evidence="9 10" id="KW-0472">Membrane</keyword>
<feature type="transmembrane region" description="Helical" evidence="10">
    <location>
        <begin position="81"/>
        <end position="102"/>
    </location>
</feature>
<keyword evidence="4 10" id="KW-0633">Potassium transport</keyword>
<evidence type="ECO:0000256" key="2">
    <source>
        <dbReference type="ARBA" id="ARBA00008440"/>
    </source>
</evidence>
<feature type="domain" description="K+ potassium transporter C-terminal" evidence="12">
    <location>
        <begin position="545"/>
        <end position="734"/>
    </location>
</feature>
<dbReference type="Pfam" id="PF22776">
    <property type="entry name" value="K_trans_C"/>
    <property type="match status" value="1"/>
</dbReference>
<keyword evidence="6 10" id="KW-0630">Potassium</keyword>
<evidence type="ECO:0000256" key="10">
    <source>
        <dbReference type="RuleBase" id="RU321113"/>
    </source>
</evidence>
<evidence type="ECO:0000256" key="7">
    <source>
        <dbReference type="ARBA" id="ARBA00022989"/>
    </source>
</evidence>
<evidence type="ECO:0000256" key="9">
    <source>
        <dbReference type="ARBA" id="ARBA00023136"/>
    </source>
</evidence>
<dbReference type="AlphaFoldDB" id="A0A8T0WQ59"/>
<evidence type="ECO:0000256" key="8">
    <source>
        <dbReference type="ARBA" id="ARBA00023065"/>
    </source>
</evidence>
<feature type="transmembrane region" description="Helical" evidence="10">
    <location>
        <begin position="436"/>
        <end position="459"/>
    </location>
</feature>
<dbReference type="OrthoDB" id="504708at2759"/>
<dbReference type="Proteomes" id="UP000823388">
    <property type="component" value="Chromosome 1N"/>
</dbReference>
<protein>
    <recommendedName>
        <fullName evidence="10">Potassium transporter</fullName>
    </recommendedName>
</protein>
<dbReference type="PANTHER" id="PTHR30540:SF15">
    <property type="entry name" value="POTASSIUM TRANSPORTER 19"/>
    <property type="match status" value="1"/>
</dbReference>
<evidence type="ECO:0000313" key="13">
    <source>
        <dbReference type="EMBL" id="KAG2651252.1"/>
    </source>
</evidence>
<dbReference type="InterPro" id="IPR053952">
    <property type="entry name" value="K_trans_C"/>
</dbReference>
<accession>A0A8T0WQ59</accession>
<feature type="transmembrane region" description="Helical" evidence="10">
    <location>
        <begin position="207"/>
        <end position="226"/>
    </location>
</feature>
<feature type="transmembrane region" description="Helical" evidence="10">
    <location>
        <begin position="238"/>
        <end position="258"/>
    </location>
</feature>
<dbReference type="GO" id="GO:0016020">
    <property type="term" value="C:membrane"/>
    <property type="evidence" value="ECO:0007669"/>
    <property type="project" value="UniProtKB-SubCell"/>
</dbReference>
<comment type="function">
    <text evidence="10">Potassium transporter.</text>
</comment>
<feature type="transmembrane region" description="Helical" evidence="10">
    <location>
        <begin position="493"/>
        <end position="513"/>
    </location>
</feature>
<evidence type="ECO:0000259" key="11">
    <source>
        <dbReference type="Pfam" id="PF02705"/>
    </source>
</evidence>
<feature type="transmembrane region" description="Helical" evidence="10">
    <location>
        <begin position="165"/>
        <end position="187"/>
    </location>
</feature>
<evidence type="ECO:0000256" key="3">
    <source>
        <dbReference type="ARBA" id="ARBA00022448"/>
    </source>
</evidence>
<reference evidence="13" key="1">
    <citation type="submission" date="2020-05" db="EMBL/GenBank/DDBJ databases">
        <title>WGS assembly of Panicum virgatum.</title>
        <authorList>
            <person name="Lovell J.T."/>
            <person name="Jenkins J."/>
            <person name="Shu S."/>
            <person name="Juenger T.E."/>
            <person name="Schmutz J."/>
        </authorList>
    </citation>
    <scope>NUCLEOTIDE SEQUENCE</scope>
    <source>
        <strain evidence="13">AP13</strain>
    </source>
</reference>
<proteinExistence type="inferred from homology"/>
<keyword evidence="14" id="KW-1185">Reference proteome</keyword>
<keyword evidence="3" id="KW-0813">Transport</keyword>
<sequence length="734" mass="80213">MSAEAAESPGAAAERLKRHDSLYGDAEKVSNEKYHGSGGSWARTLMLAFQSIGVVYGDIGTSPLYVYSSTFPGGIRHPDDLLGVLSLILYTLILIPMLKYVFVVLHANDDGDGGTFALYSLISRYAKIRMIPDHQTEEATVSNYSADTRLRRAQRLKEKLEPSNAAKIGLFTITILGTSMVMGDGTLTPAISVLSAVSGIREKAPNLTQLQVVWISVAILVVLFSVQRFGTDKVGYSFAPIISVWFLLIAGTGLYNLAVHDATILRAFNPAYIVQYFSRNGKEAWVSLGGVILCITGAEAMFADLGHFNIRAIQISFTCILFPSVALCYMGQAAYLHRFPENVGDTFFKSIPEPMFWPVFVVAIMAAIIASQAMLSGAFAILSKAQSLGCFPRVEVVHTSSKYEGQVYLPEVNFLIGAASVAVTLGFQTTANIGNAYGICVVTVFSITTHLMAVVMLLVWRTPAALAAAFYAVFGLAEFVYLSSILSKFADGGYLPFCFSLVLMGLMAAWHYVHVLRYWHEVDRAMPAAELGSVLARRDVRRVRGVGLLYSELVQGIPPVFQILVDKIPSVHAVFVFVSIKHLPVPRVAAPERLILRRVGPVSHSVFRCVARYGYRDTMEGHREFAAFLLDRLKVFVREEAAVGDGVGSHSVRAQTAAAAAVEQEQRFIDTEAARGVVYLMGEASVTAAPGSSWAKRVVVNNVYGFLRKNLRESHKALSIPKDQLLRVGVTYEI</sequence>
<comment type="caution">
    <text evidence="10">Lacks conserved residue(s) required for the propagation of feature annotation.</text>
</comment>
<dbReference type="PANTHER" id="PTHR30540">
    <property type="entry name" value="OSMOTIC STRESS POTASSIUM TRANSPORTER"/>
    <property type="match status" value="1"/>
</dbReference>
<evidence type="ECO:0000259" key="12">
    <source>
        <dbReference type="Pfam" id="PF22776"/>
    </source>
</evidence>